<protein>
    <submittedName>
        <fullName evidence="1">Uncharacterized protein</fullName>
    </submittedName>
</protein>
<comment type="caution">
    <text evidence="1">The sequence shown here is derived from an EMBL/GenBank/DDBJ whole genome shotgun (WGS) entry which is preliminary data.</text>
</comment>
<accession>A0A3L6ZTC3</accession>
<gene>
    <name evidence="1" type="ORF">D9V30_00215</name>
</gene>
<proteinExistence type="predicted"/>
<sequence length="79" mass="8383">MNAHTPVVVVPLRVRMKSAAIVMSARENTESRQFALLACWCLVLSAPLRVGSKMTASVRTARICAAADAASGVIVTRSI</sequence>
<dbReference type="EMBL" id="RCUW01000001">
    <property type="protein sequence ID" value="RLP70895.1"/>
    <property type="molecule type" value="Genomic_DNA"/>
</dbReference>
<organism evidence="1 2">
    <name type="scientific">Mycetocola reblochoni</name>
    <dbReference type="NCBI Taxonomy" id="331618"/>
    <lineage>
        <taxon>Bacteria</taxon>
        <taxon>Bacillati</taxon>
        <taxon>Actinomycetota</taxon>
        <taxon>Actinomycetes</taxon>
        <taxon>Micrococcales</taxon>
        <taxon>Microbacteriaceae</taxon>
        <taxon>Mycetocola</taxon>
    </lineage>
</organism>
<reference evidence="1 2" key="1">
    <citation type="submission" date="2018-10" db="EMBL/GenBank/DDBJ databases">
        <authorList>
            <person name="Li J."/>
        </authorList>
    </citation>
    <scope>NUCLEOTIDE SEQUENCE [LARGE SCALE GENOMIC DNA]</scope>
    <source>
        <strain evidence="1 2">JCM 30549</strain>
    </source>
</reference>
<evidence type="ECO:0000313" key="1">
    <source>
        <dbReference type="EMBL" id="RLP70895.1"/>
    </source>
</evidence>
<dbReference type="AlphaFoldDB" id="A0A3L6ZTC3"/>
<dbReference type="Proteomes" id="UP000275395">
    <property type="component" value="Unassembled WGS sequence"/>
</dbReference>
<evidence type="ECO:0000313" key="2">
    <source>
        <dbReference type="Proteomes" id="UP000275395"/>
    </source>
</evidence>
<name>A0A3L6ZTC3_9MICO</name>